<feature type="transmembrane region" description="Helical" evidence="2">
    <location>
        <begin position="5"/>
        <end position="24"/>
    </location>
</feature>
<keyword evidence="4" id="KW-1185">Reference proteome</keyword>
<evidence type="ECO:0000313" key="3">
    <source>
        <dbReference type="EMBL" id="KAK5085093.1"/>
    </source>
</evidence>
<dbReference type="EMBL" id="JAVRRG010000105">
    <property type="protein sequence ID" value="KAK5085093.1"/>
    <property type="molecule type" value="Genomic_DNA"/>
</dbReference>
<reference evidence="3 4" key="1">
    <citation type="submission" date="2023-08" db="EMBL/GenBank/DDBJ databases">
        <title>Black Yeasts Isolated from many extreme environments.</title>
        <authorList>
            <person name="Coleine C."/>
            <person name="Stajich J.E."/>
            <person name="Selbmann L."/>
        </authorList>
    </citation>
    <scope>NUCLEOTIDE SEQUENCE [LARGE SCALE GENOMIC DNA]</scope>
    <source>
        <strain evidence="3 4">CCFEE 5885</strain>
    </source>
</reference>
<proteinExistence type="predicted"/>
<keyword evidence="2" id="KW-0472">Membrane</keyword>
<accession>A0ABR0K3J6</accession>
<sequence>MRIPALAAVGLFYLGLSALFYLLFPGQEIDPGTFDALSGFYGPGSCCAWLLLILSNTEFKMCYTYFRRVFRGDLSIEDNDHHRTKVDAAIVGSVAYPFVAFVDFVRRGETYHGYETTDAAIYAQVSIAQLAAAASKLAIAVLCFPPIYVSSFRLSLGAQMLEAVKILDILCIVWVAGWTAFEAGEHKTPDLAQKAVALLGVGSFLLSAVSTASLIASLSLGTNKMSSVRFAFPRSSAKLTDLDQAAALAIAVFTLVLSIIKAARTRTGTSHGIRSHESGMGGDIAVDEAPGHQDFP</sequence>
<keyword evidence="2" id="KW-0812">Transmembrane</keyword>
<evidence type="ECO:0000256" key="1">
    <source>
        <dbReference type="SAM" id="MobiDB-lite"/>
    </source>
</evidence>
<comment type="caution">
    <text evidence="3">The sequence shown here is derived from an EMBL/GenBank/DDBJ whole genome shotgun (WGS) entry which is preliminary data.</text>
</comment>
<organism evidence="3 4">
    <name type="scientific">Lithohypha guttulata</name>
    <dbReference type="NCBI Taxonomy" id="1690604"/>
    <lineage>
        <taxon>Eukaryota</taxon>
        <taxon>Fungi</taxon>
        <taxon>Dikarya</taxon>
        <taxon>Ascomycota</taxon>
        <taxon>Pezizomycotina</taxon>
        <taxon>Eurotiomycetes</taxon>
        <taxon>Chaetothyriomycetidae</taxon>
        <taxon>Chaetothyriales</taxon>
        <taxon>Trichomeriaceae</taxon>
        <taxon>Lithohypha</taxon>
    </lineage>
</organism>
<feature type="transmembrane region" description="Helical" evidence="2">
    <location>
        <begin position="242"/>
        <end position="260"/>
    </location>
</feature>
<evidence type="ECO:0000313" key="4">
    <source>
        <dbReference type="Proteomes" id="UP001345013"/>
    </source>
</evidence>
<feature type="transmembrane region" description="Helical" evidence="2">
    <location>
        <begin position="195"/>
        <end position="222"/>
    </location>
</feature>
<keyword evidence="2" id="KW-1133">Transmembrane helix</keyword>
<name>A0ABR0K3J6_9EURO</name>
<feature type="transmembrane region" description="Helical" evidence="2">
    <location>
        <begin position="36"/>
        <end position="54"/>
    </location>
</feature>
<dbReference type="Proteomes" id="UP001345013">
    <property type="component" value="Unassembled WGS sequence"/>
</dbReference>
<protein>
    <submittedName>
        <fullName evidence="3">Uncharacterized protein</fullName>
    </submittedName>
</protein>
<feature type="region of interest" description="Disordered" evidence="1">
    <location>
        <begin position="270"/>
        <end position="296"/>
    </location>
</feature>
<gene>
    <name evidence="3" type="ORF">LTR24_007229</name>
</gene>
<evidence type="ECO:0000256" key="2">
    <source>
        <dbReference type="SAM" id="Phobius"/>
    </source>
</evidence>